<dbReference type="EMBL" id="KT007041">
    <property type="protein sequence ID" value="AKQ04503.1"/>
    <property type="molecule type" value="Genomic_DNA"/>
</dbReference>
<sequence length="73" mass="7882">MSKIEGPGFGCGAGSPVIPPEKWAVVRIPQGEVRLENLSLEQMQLWISRGDNYAVIGKLENGSLVLVYPSDLA</sequence>
<name>A0A0H4T9B8_9BACT</name>
<reference evidence="1" key="1">
    <citation type="journal article" date="2015" name="ISME J.">
        <title>Aquifer environment selects for microbial species cohorts in sediment and groundwater.</title>
        <authorList>
            <person name="Hug L.A."/>
            <person name="Thomas B.C."/>
            <person name="Brown C.T."/>
            <person name="Frischkorn K.R."/>
            <person name="Williams K.H."/>
            <person name="Tringe S.G."/>
            <person name="Banfield J.F."/>
        </authorList>
    </citation>
    <scope>NUCLEOTIDE SEQUENCE</scope>
</reference>
<organism evidence="1">
    <name type="scientific">uncultured Microgenomates bacterium Rifle_16ft_4_minimus_5815</name>
    <dbReference type="NCBI Taxonomy" id="1665120"/>
    <lineage>
        <taxon>Bacteria</taxon>
        <taxon>Candidatus Microgenomatota</taxon>
        <taxon>environmental samples</taxon>
    </lineage>
</organism>
<evidence type="ECO:0000313" key="1">
    <source>
        <dbReference type="EMBL" id="AKQ04503.1"/>
    </source>
</evidence>
<dbReference type="AlphaFoldDB" id="A0A0H4T9B8"/>
<accession>A0A0H4T9B8</accession>
<protein>
    <submittedName>
        <fullName evidence="1">Uncharacterized protein</fullName>
    </submittedName>
</protein>
<proteinExistence type="predicted"/>